<dbReference type="Pfam" id="PF00176">
    <property type="entry name" value="SNF2-rel_dom"/>
    <property type="match status" value="1"/>
</dbReference>
<dbReference type="PANTHER" id="PTHR45626">
    <property type="entry name" value="TRANSCRIPTION TERMINATION FACTOR 2-RELATED"/>
    <property type="match status" value="1"/>
</dbReference>
<feature type="domain" description="Helicase ATP-binding" evidence="5">
    <location>
        <begin position="410"/>
        <end position="627"/>
    </location>
</feature>
<evidence type="ECO:0000313" key="7">
    <source>
        <dbReference type="EMBL" id="CAL1703051.1"/>
    </source>
</evidence>
<dbReference type="PROSITE" id="PS51192">
    <property type="entry name" value="HELICASE_ATP_BIND_1"/>
    <property type="match status" value="1"/>
</dbReference>
<dbReference type="InterPro" id="IPR014001">
    <property type="entry name" value="Helicase_ATP-bd"/>
</dbReference>
<keyword evidence="3" id="KW-0067">ATP-binding</keyword>
<protein>
    <submittedName>
        <fullName evidence="7">Uncharacterized protein</fullName>
    </submittedName>
</protein>
<feature type="compositionally biased region" description="Gly residues" evidence="4">
    <location>
        <begin position="1342"/>
        <end position="1351"/>
    </location>
</feature>
<dbReference type="InterPro" id="IPR038718">
    <property type="entry name" value="SNF2-like_sf"/>
</dbReference>
<feature type="compositionally biased region" description="Basic and acidic residues" evidence="4">
    <location>
        <begin position="1148"/>
        <end position="1167"/>
    </location>
</feature>
<feature type="region of interest" description="Disordered" evidence="4">
    <location>
        <begin position="1034"/>
        <end position="1351"/>
    </location>
</feature>
<dbReference type="Gene3D" id="3.40.50.300">
    <property type="entry name" value="P-loop containing nucleotide triphosphate hydrolases"/>
    <property type="match status" value="1"/>
</dbReference>
<feature type="domain" description="Helicase C-terminal" evidence="6">
    <location>
        <begin position="806"/>
        <end position="983"/>
    </location>
</feature>
<evidence type="ECO:0000256" key="3">
    <source>
        <dbReference type="ARBA" id="ARBA00022840"/>
    </source>
</evidence>
<dbReference type="EMBL" id="OZ037945">
    <property type="protein sequence ID" value="CAL1703051.1"/>
    <property type="molecule type" value="Genomic_DNA"/>
</dbReference>
<dbReference type="InterPro" id="IPR001650">
    <property type="entry name" value="Helicase_C-like"/>
</dbReference>
<dbReference type="Pfam" id="PF00271">
    <property type="entry name" value="Helicase_C"/>
    <property type="match status" value="1"/>
</dbReference>
<keyword evidence="2" id="KW-0378">Hydrolase</keyword>
<sequence>MPSFTVPSSLLEMTRVFREMKLPVPDAPWSFIVWQKHTGFTRAPWAEDWPDDEKHPFKWDKTARAQVKAFVDAFCSMPLASKRQEFTKTWMTDTHATGRAMWTVAIRAGLKAWKINAIVGKVLKENERDRASLLRRHGERTLPDMGAAMLDDTRQELAEALWGTDICTKQSNYTIMHTSVIGVANIILAAAWNTMSKAVNKDVKDLEEIKAKVKMSFGELDAGEVTAAKLKQYLRDSSKLMRLYKMFGDEAAEKELEEQRERLSQIRACLGVDEEGKSTGTMSKALREALLRLAGDHDIAEVERELEVQLDVLDGEGAGVPMMNVDESVVIEWESGTEDYQGWSERDVRNALGLEEEGFPSFNEFIDENGVKTPWTDAAWFARPYVEGENDGRVKLSPKWHQLIGIFKMLKNAFEGRPLMLMDEVGLGKTLQVIGVMAMLAHYRSFYAKRNEYPGWFRGKTFAGNAEIPDLGHVLVVPFSLRAQVENECQRYLRRGAFDIFIYDGTLKGRPEFWTKFWDFSKLPQIRRLVIATATAVSSDGRELGFSGKQPMGPINIVGANPAALIFTKRFLVGAWDEIHQNRNIKTAFFAAKKLRECCTFYIGMSATPVQTKPQDLWHVALILGVPGFDGEMEYKDMGREVNRAARKDRQQRRLAEALEAVKKFSHGEDGQGQSELALVSGKWIMVMRKQFAGMVVRRTIHSEDNNKKPIIGLPPYEHHKLLLVLPADEMEKVEAIMEGVQKEVENGKSLRAYGEQFYLALRRGLTHPDLPSMGGTLKFSTIEEFNENPSTKLRFLVRILQWHLEVDNRLPLLVNEHGELVNPQGPPGVCVNGLPDKIIVYSAFIENNTVISQLFDAFGIKHLMINGSQALTTRTDTINKFRSGERDDSRVMLITKVGATGLNMAFANILVCLDTMWSQQEDNQLIGRVWRQPQPKTVHVYCLIAQGTPDVFLNEIAFTKGMMLESFSSASEKMKEWFDPLRDDDISDFHKDGDDDTDISSTTSGSVVMVTEKSSTLLTSTSTVVPRGVSLALPPSAASAPTRVTQSVPPSTRPAPRPRRRRQPKPVAAAEPPSAAVEPDVSARRTPAPPLSQTTSLEPETTTGPSSVSPIFDELTLDSDAHASRTAAEASGASEPGPSPSPEPESEPPRSSKDAAEDVGGDRVEMDVDLTGGAFDDEEMNQETSGYEQDAERNSDEDSSEDSSSSENSSEEEEKQMDVDPPVLPLPPSSALPELTPSVASSRAVTPEPTDKALGKRPAPNSPPVASSSKRTRQQPQPPRRMLPPRQTKFRTVNYALDNLPSSDDIGGMTMHRKKGDDDEYRESSEEDIAVPKKGLSISGKGVGGGRPKH</sequence>
<name>A0ABP1D578_9APHY</name>
<dbReference type="InterPro" id="IPR049730">
    <property type="entry name" value="SNF2/RAD54-like_C"/>
</dbReference>
<feature type="compositionally biased region" description="Low complexity" evidence="4">
    <location>
        <begin position="1128"/>
        <end position="1137"/>
    </location>
</feature>
<dbReference type="SUPFAM" id="SSF52540">
    <property type="entry name" value="P-loop containing nucleoside triphosphate hydrolases"/>
    <property type="match status" value="2"/>
</dbReference>
<feature type="compositionally biased region" description="Acidic residues" evidence="4">
    <location>
        <begin position="1319"/>
        <end position="1330"/>
    </location>
</feature>
<proteinExistence type="predicted"/>
<evidence type="ECO:0000259" key="6">
    <source>
        <dbReference type="PROSITE" id="PS51194"/>
    </source>
</evidence>
<dbReference type="InterPro" id="IPR027417">
    <property type="entry name" value="P-loop_NTPase"/>
</dbReference>
<organism evidence="7 8">
    <name type="scientific">Somion occarium</name>
    <dbReference type="NCBI Taxonomy" id="3059160"/>
    <lineage>
        <taxon>Eukaryota</taxon>
        <taxon>Fungi</taxon>
        <taxon>Dikarya</taxon>
        <taxon>Basidiomycota</taxon>
        <taxon>Agaricomycotina</taxon>
        <taxon>Agaricomycetes</taxon>
        <taxon>Polyporales</taxon>
        <taxon>Cerrenaceae</taxon>
        <taxon>Somion</taxon>
    </lineage>
</organism>
<feature type="compositionally biased region" description="Polar residues" evidence="4">
    <location>
        <begin position="1092"/>
        <end position="1110"/>
    </location>
</feature>
<dbReference type="InterPro" id="IPR050628">
    <property type="entry name" value="SNF2_RAD54_helicase_TF"/>
</dbReference>
<keyword evidence="8" id="KW-1185">Reference proteome</keyword>
<dbReference type="Proteomes" id="UP001497453">
    <property type="component" value="Chromosome 2"/>
</dbReference>
<accession>A0ABP1D578</accession>
<evidence type="ECO:0000256" key="1">
    <source>
        <dbReference type="ARBA" id="ARBA00022741"/>
    </source>
</evidence>
<reference evidence="8" key="1">
    <citation type="submission" date="2024-04" db="EMBL/GenBank/DDBJ databases">
        <authorList>
            <person name="Shaw F."/>
            <person name="Minotto A."/>
        </authorList>
    </citation>
    <scope>NUCLEOTIDE SEQUENCE [LARGE SCALE GENOMIC DNA]</scope>
</reference>
<gene>
    <name evidence="7" type="ORF">GFSPODELE1_LOCUS4371</name>
</gene>
<evidence type="ECO:0000256" key="4">
    <source>
        <dbReference type="SAM" id="MobiDB-lite"/>
    </source>
</evidence>
<dbReference type="SMART" id="SM00490">
    <property type="entry name" value="HELICc"/>
    <property type="match status" value="1"/>
</dbReference>
<dbReference type="Gene3D" id="3.40.50.10810">
    <property type="entry name" value="Tandem AAA-ATPase domain"/>
    <property type="match status" value="1"/>
</dbReference>
<evidence type="ECO:0000313" key="8">
    <source>
        <dbReference type="Proteomes" id="UP001497453"/>
    </source>
</evidence>
<feature type="compositionally biased region" description="Low complexity" evidence="4">
    <location>
        <begin position="1066"/>
        <end position="1080"/>
    </location>
</feature>
<evidence type="ECO:0000256" key="2">
    <source>
        <dbReference type="ARBA" id="ARBA00022801"/>
    </source>
</evidence>
<dbReference type="PROSITE" id="PS51194">
    <property type="entry name" value="HELICASE_CTER"/>
    <property type="match status" value="1"/>
</dbReference>
<dbReference type="InterPro" id="IPR000330">
    <property type="entry name" value="SNF2_N"/>
</dbReference>
<keyword evidence="1" id="KW-0547">Nucleotide-binding</keyword>
<dbReference type="CDD" id="cd18793">
    <property type="entry name" value="SF2_C_SNF"/>
    <property type="match status" value="1"/>
</dbReference>
<evidence type="ECO:0000259" key="5">
    <source>
        <dbReference type="PROSITE" id="PS51192"/>
    </source>
</evidence>